<dbReference type="GO" id="GO:0045892">
    <property type="term" value="P:negative regulation of DNA-templated transcription"/>
    <property type="evidence" value="ECO:0007669"/>
    <property type="project" value="InterPro"/>
</dbReference>
<dbReference type="RefSeq" id="WP_163057613.1">
    <property type="nucleotide sequence ID" value="NZ_JAAGLI010000473.1"/>
</dbReference>
<dbReference type="InterPro" id="IPR003012">
    <property type="entry name" value="Tet_transcr_reg_TetR"/>
</dbReference>
<keyword evidence="3 5" id="KW-0238">DNA-binding</keyword>
<dbReference type="PROSITE" id="PS50977">
    <property type="entry name" value="HTH_TETR_2"/>
    <property type="match status" value="1"/>
</dbReference>
<dbReference type="PANTHER" id="PTHR30055">
    <property type="entry name" value="HTH-TYPE TRANSCRIPTIONAL REGULATOR RUTR"/>
    <property type="match status" value="1"/>
</dbReference>
<dbReference type="SUPFAM" id="SSF48498">
    <property type="entry name" value="Tetracyclin repressor-like, C-terminal domain"/>
    <property type="match status" value="1"/>
</dbReference>
<evidence type="ECO:0000256" key="5">
    <source>
        <dbReference type="PROSITE-ProRule" id="PRU00335"/>
    </source>
</evidence>
<dbReference type="Gene3D" id="1.10.357.10">
    <property type="entry name" value="Tetracycline Repressor, domain 2"/>
    <property type="match status" value="1"/>
</dbReference>
<evidence type="ECO:0000313" key="8">
    <source>
        <dbReference type="Proteomes" id="UP000475532"/>
    </source>
</evidence>
<dbReference type="GO" id="GO:0046677">
    <property type="term" value="P:response to antibiotic"/>
    <property type="evidence" value="ECO:0007669"/>
    <property type="project" value="InterPro"/>
</dbReference>
<feature type="domain" description="HTH tetR-type" evidence="6">
    <location>
        <begin position="6"/>
        <end position="66"/>
    </location>
</feature>
<keyword evidence="2" id="KW-0805">Transcription regulation</keyword>
<dbReference type="GO" id="GO:0000976">
    <property type="term" value="F:transcription cis-regulatory region binding"/>
    <property type="evidence" value="ECO:0007669"/>
    <property type="project" value="TreeGrafter"/>
</dbReference>
<comment type="caution">
    <text evidence="7">The sequence shown here is derived from an EMBL/GenBank/DDBJ whole genome shotgun (WGS) entry which is preliminary data.</text>
</comment>
<feature type="DNA-binding region" description="H-T-H motif" evidence="5">
    <location>
        <begin position="29"/>
        <end position="48"/>
    </location>
</feature>
<reference evidence="7 8" key="1">
    <citation type="submission" date="2020-01" db="EMBL/GenBank/DDBJ databases">
        <title>Insect and environment-associated Actinomycetes.</title>
        <authorList>
            <person name="Currrie C."/>
            <person name="Chevrette M."/>
            <person name="Carlson C."/>
            <person name="Stubbendieck R."/>
            <person name="Wendt-Pienkowski E."/>
        </authorList>
    </citation>
    <scope>NUCLEOTIDE SEQUENCE [LARGE SCALE GENOMIC DNA]</scope>
    <source>
        <strain evidence="7 8">SID10258</strain>
    </source>
</reference>
<dbReference type="InterPro" id="IPR050109">
    <property type="entry name" value="HTH-type_TetR-like_transc_reg"/>
</dbReference>
<dbReference type="PANTHER" id="PTHR30055:SF151">
    <property type="entry name" value="TRANSCRIPTIONAL REGULATORY PROTEIN"/>
    <property type="match status" value="1"/>
</dbReference>
<evidence type="ECO:0000259" key="6">
    <source>
        <dbReference type="PROSITE" id="PS50977"/>
    </source>
</evidence>
<dbReference type="Proteomes" id="UP000475532">
    <property type="component" value="Unassembled WGS sequence"/>
</dbReference>
<dbReference type="PRINTS" id="PR00400">
    <property type="entry name" value="TETREPRESSOR"/>
</dbReference>
<dbReference type="InterPro" id="IPR004111">
    <property type="entry name" value="Repressor_TetR_C"/>
</dbReference>
<evidence type="ECO:0000256" key="3">
    <source>
        <dbReference type="ARBA" id="ARBA00023125"/>
    </source>
</evidence>
<dbReference type="Pfam" id="PF02909">
    <property type="entry name" value="TetR_C_1"/>
    <property type="match status" value="1"/>
</dbReference>
<keyword evidence="4" id="KW-0804">Transcription</keyword>
<evidence type="ECO:0000313" key="7">
    <source>
        <dbReference type="EMBL" id="NEA24480.1"/>
    </source>
</evidence>
<dbReference type="SUPFAM" id="SSF46689">
    <property type="entry name" value="Homeodomain-like"/>
    <property type="match status" value="1"/>
</dbReference>
<gene>
    <name evidence="7" type="ORF">G3I70_18570</name>
</gene>
<evidence type="ECO:0000256" key="1">
    <source>
        <dbReference type="ARBA" id="ARBA00022491"/>
    </source>
</evidence>
<protein>
    <submittedName>
        <fullName evidence="7">TetR/AcrR family transcriptional regulator</fullName>
    </submittedName>
</protein>
<dbReference type="Pfam" id="PF00440">
    <property type="entry name" value="TetR_N"/>
    <property type="match status" value="1"/>
</dbReference>
<keyword evidence="1" id="KW-0678">Repressor</keyword>
<dbReference type="AlphaFoldDB" id="A0A6L9QG76"/>
<dbReference type="InterPro" id="IPR009057">
    <property type="entry name" value="Homeodomain-like_sf"/>
</dbReference>
<organism evidence="7 8">
    <name type="scientific">Actinomadura bangladeshensis</name>
    <dbReference type="NCBI Taxonomy" id="453573"/>
    <lineage>
        <taxon>Bacteria</taxon>
        <taxon>Bacillati</taxon>
        <taxon>Actinomycetota</taxon>
        <taxon>Actinomycetes</taxon>
        <taxon>Streptosporangiales</taxon>
        <taxon>Thermomonosporaceae</taxon>
        <taxon>Actinomadura</taxon>
    </lineage>
</organism>
<dbReference type="GO" id="GO:0003700">
    <property type="term" value="F:DNA-binding transcription factor activity"/>
    <property type="evidence" value="ECO:0007669"/>
    <property type="project" value="TreeGrafter"/>
</dbReference>
<evidence type="ECO:0000256" key="2">
    <source>
        <dbReference type="ARBA" id="ARBA00023015"/>
    </source>
</evidence>
<dbReference type="InterPro" id="IPR001647">
    <property type="entry name" value="HTH_TetR"/>
</dbReference>
<dbReference type="EMBL" id="JAAGLI010000473">
    <property type="protein sequence ID" value="NEA24480.1"/>
    <property type="molecule type" value="Genomic_DNA"/>
</dbReference>
<dbReference type="InterPro" id="IPR036271">
    <property type="entry name" value="Tet_transcr_reg_TetR-rel_C_sf"/>
</dbReference>
<evidence type="ECO:0000256" key="4">
    <source>
        <dbReference type="ARBA" id="ARBA00023163"/>
    </source>
</evidence>
<proteinExistence type="predicted"/>
<name>A0A6L9QG76_9ACTN</name>
<sequence>MPRPRSLSTEKLAGAALAVIDRDGLAGLSMRAVAKELGMSTMALYRYVRDREELEGLVVDLVYGEVDPAPPGDGPWEARIETMALRLRDAFGAHAAIMPLTLTHRHASAGSLCWGETVAGLLAEAGITGPRAAIALRALIAYIIGAIQLEHLGPLAGEGTDAIAALPAGEFPHMAETARHARHIGPDEEFRGGLAAVLRGLGAEGA</sequence>
<accession>A0A6L9QG76</accession>